<dbReference type="Pfam" id="PF13847">
    <property type="entry name" value="Methyltransf_31"/>
    <property type="match status" value="1"/>
</dbReference>
<keyword evidence="1 10" id="KW-0808">Transferase</keyword>
<dbReference type="GO" id="GO:0030791">
    <property type="term" value="F:arsenite methyltransferase activity"/>
    <property type="evidence" value="ECO:0007669"/>
    <property type="project" value="UniProtKB-EC"/>
</dbReference>
<evidence type="ECO:0000256" key="7">
    <source>
        <dbReference type="ARBA" id="ARBA00047943"/>
    </source>
</evidence>
<gene>
    <name evidence="10" type="primary">arsM</name>
    <name evidence="10" type="ORF">F4X14_21420</name>
</gene>
<evidence type="ECO:0000256" key="3">
    <source>
        <dbReference type="ARBA" id="ARBA00034487"/>
    </source>
</evidence>
<evidence type="ECO:0000256" key="2">
    <source>
        <dbReference type="ARBA" id="ARBA00022691"/>
    </source>
</evidence>
<dbReference type="PANTHER" id="PTHR43675:SF8">
    <property type="entry name" value="ARSENITE METHYLTRANSFERASE"/>
    <property type="match status" value="1"/>
</dbReference>
<reference evidence="10" key="1">
    <citation type="submission" date="2019-09" db="EMBL/GenBank/DDBJ databases">
        <title>Characterisation of the sponge microbiome using genome-centric metagenomics.</title>
        <authorList>
            <person name="Engelberts J.P."/>
            <person name="Robbins S.J."/>
            <person name="De Goeij J.M."/>
            <person name="Aranda M."/>
            <person name="Bell S.C."/>
            <person name="Webster N.S."/>
        </authorList>
    </citation>
    <scope>NUCLEOTIDE SEQUENCE</scope>
    <source>
        <strain evidence="10">SB0661_bin_32</strain>
    </source>
</reference>
<comment type="catalytic activity">
    <reaction evidence="6">
        <text>arsenic triglutathione + [thioredoxin]-dithiol + S-adenosyl-L-methionine + 2 H2O = methylarsonous acid + [thioredoxin]-disulfide + 3 glutathione + S-adenosyl-L-homocysteine + H(+)</text>
        <dbReference type="Rhea" id="RHEA:69460"/>
        <dbReference type="Rhea" id="RHEA-COMP:10698"/>
        <dbReference type="Rhea" id="RHEA-COMP:10700"/>
        <dbReference type="ChEBI" id="CHEBI:15377"/>
        <dbReference type="ChEBI" id="CHEBI:15378"/>
        <dbReference type="ChEBI" id="CHEBI:17826"/>
        <dbReference type="ChEBI" id="CHEBI:29950"/>
        <dbReference type="ChEBI" id="CHEBI:50058"/>
        <dbReference type="ChEBI" id="CHEBI:57856"/>
        <dbReference type="ChEBI" id="CHEBI:57925"/>
        <dbReference type="ChEBI" id="CHEBI:59789"/>
        <dbReference type="ChEBI" id="CHEBI:183640"/>
        <dbReference type="EC" id="2.1.1.137"/>
    </reaction>
</comment>
<evidence type="ECO:0000256" key="5">
    <source>
        <dbReference type="ARBA" id="ARBA00034545"/>
    </source>
</evidence>
<feature type="domain" description="Methyltransferase" evidence="9">
    <location>
        <begin position="92"/>
        <end position="242"/>
    </location>
</feature>
<organism evidence="10">
    <name type="scientific">Caldilineaceae bacterium SB0661_bin_32</name>
    <dbReference type="NCBI Taxonomy" id="2605255"/>
    <lineage>
        <taxon>Bacteria</taxon>
        <taxon>Bacillati</taxon>
        <taxon>Chloroflexota</taxon>
        <taxon>Caldilineae</taxon>
        <taxon>Caldilineales</taxon>
        <taxon>Caldilineaceae</taxon>
    </lineage>
</organism>
<dbReference type="AlphaFoldDB" id="A0A6B1DC63"/>
<dbReference type="NCBIfam" id="NF008823">
    <property type="entry name" value="PRK11873.1"/>
    <property type="match status" value="1"/>
</dbReference>
<dbReference type="EC" id="2.1.1.137" evidence="4"/>
<dbReference type="SUPFAM" id="SSF53335">
    <property type="entry name" value="S-adenosyl-L-methionine-dependent methyltransferases"/>
    <property type="match status" value="1"/>
</dbReference>
<dbReference type="InterPro" id="IPR026669">
    <property type="entry name" value="Arsenite_MeTrfase-like"/>
</dbReference>
<dbReference type="InterPro" id="IPR025714">
    <property type="entry name" value="Methyltranfer_dom"/>
</dbReference>
<dbReference type="PANTHER" id="PTHR43675">
    <property type="entry name" value="ARSENITE METHYLTRANSFERASE"/>
    <property type="match status" value="1"/>
</dbReference>
<dbReference type="InterPro" id="IPR029063">
    <property type="entry name" value="SAM-dependent_MTases_sf"/>
</dbReference>
<sequence length="292" mass="30930">MALHKPNELRPQDCCGATDRSSAVALEDPQAIRDEVQSYYGSVAEMQLNGSGSQGCCGSEYYAVEELSQLPDAAVNSSRGCGNPNAIASLRPGETVLDLGSGGGLDVLLAARQVGDDGYVYGVDMNDRMLELAGRNADKAGATNVEFRKGDLEELPLPPDTVDVVISNCVINLTADKGKVLNETFRVLKPGGRIAISDIVVDGDLSGLPVSEAQIRAGLNWAGCIAGALTISEFAALLQAAGFDEIAITIEQRYTPADFTRDQPSALSDLQPAQMQELLHRFTSSSIQARKP</sequence>
<proteinExistence type="inferred from homology"/>
<evidence type="ECO:0000313" key="10">
    <source>
        <dbReference type="EMBL" id="MYC97521.1"/>
    </source>
</evidence>
<evidence type="ECO:0000256" key="4">
    <source>
        <dbReference type="ARBA" id="ARBA00034521"/>
    </source>
</evidence>
<protein>
    <recommendedName>
        <fullName evidence="5">Arsenite methyltransferase</fullName>
        <ecNumber evidence="4">2.1.1.137</ecNumber>
    </recommendedName>
</protein>
<name>A0A6B1DC63_9CHLR</name>
<evidence type="ECO:0000256" key="6">
    <source>
        <dbReference type="ARBA" id="ARBA00047941"/>
    </source>
</evidence>
<keyword evidence="2" id="KW-0949">S-adenosyl-L-methionine</keyword>
<dbReference type="EMBL" id="VXMH01000119">
    <property type="protein sequence ID" value="MYC97521.1"/>
    <property type="molecule type" value="Genomic_DNA"/>
</dbReference>
<dbReference type="CDD" id="cd02440">
    <property type="entry name" value="AdoMet_MTases"/>
    <property type="match status" value="1"/>
</dbReference>
<dbReference type="Gene3D" id="3.40.50.150">
    <property type="entry name" value="Vaccinia Virus protein VP39"/>
    <property type="match status" value="1"/>
</dbReference>
<comment type="caution">
    <text evidence="10">The sequence shown here is derived from an EMBL/GenBank/DDBJ whole genome shotgun (WGS) entry which is preliminary data.</text>
</comment>
<evidence type="ECO:0000256" key="1">
    <source>
        <dbReference type="ARBA" id="ARBA00022679"/>
    </source>
</evidence>
<dbReference type="GO" id="GO:0032259">
    <property type="term" value="P:methylation"/>
    <property type="evidence" value="ECO:0007669"/>
    <property type="project" value="UniProtKB-KW"/>
</dbReference>
<keyword evidence="10" id="KW-0489">Methyltransferase</keyword>
<comment type="similarity">
    <text evidence="3">Belongs to the methyltransferase superfamily. Arsenite methyltransferase family.</text>
</comment>
<evidence type="ECO:0000259" key="9">
    <source>
        <dbReference type="Pfam" id="PF13847"/>
    </source>
</evidence>
<evidence type="ECO:0000256" key="8">
    <source>
        <dbReference type="ARBA" id="ARBA00048428"/>
    </source>
</evidence>
<comment type="catalytic activity">
    <reaction evidence="8">
        <text>arsenic triglutathione + 3 [thioredoxin]-dithiol + 3 S-adenosyl-L-methionine = trimethylarsine + 3 [thioredoxin]-disulfide + 3 glutathione + 3 S-adenosyl-L-homocysteine + 3 H(+)</text>
        <dbReference type="Rhea" id="RHEA:69432"/>
        <dbReference type="Rhea" id="RHEA-COMP:10698"/>
        <dbReference type="Rhea" id="RHEA-COMP:10700"/>
        <dbReference type="ChEBI" id="CHEBI:15378"/>
        <dbReference type="ChEBI" id="CHEBI:27130"/>
        <dbReference type="ChEBI" id="CHEBI:29950"/>
        <dbReference type="ChEBI" id="CHEBI:50058"/>
        <dbReference type="ChEBI" id="CHEBI:57856"/>
        <dbReference type="ChEBI" id="CHEBI:57925"/>
        <dbReference type="ChEBI" id="CHEBI:59789"/>
        <dbReference type="ChEBI" id="CHEBI:183640"/>
        <dbReference type="EC" id="2.1.1.137"/>
    </reaction>
</comment>
<accession>A0A6B1DC63</accession>
<comment type="catalytic activity">
    <reaction evidence="7">
        <text>arsenic triglutathione + 2 [thioredoxin]-dithiol + 2 S-adenosyl-L-methionine + H2O = dimethylarsinous acid + 2 [thioredoxin]-disulfide + 3 glutathione + 2 S-adenosyl-L-homocysteine + 2 H(+)</text>
        <dbReference type="Rhea" id="RHEA:69464"/>
        <dbReference type="Rhea" id="RHEA-COMP:10698"/>
        <dbReference type="Rhea" id="RHEA-COMP:10700"/>
        <dbReference type="ChEBI" id="CHEBI:15377"/>
        <dbReference type="ChEBI" id="CHEBI:15378"/>
        <dbReference type="ChEBI" id="CHEBI:23808"/>
        <dbReference type="ChEBI" id="CHEBI:29950"/>
        <dbReference type="ChEBI" id="CHEBI:50058"/>
        <dbReference type="ChEBI" id="CHEBI:57856"/>
        <dbReference type="ChEBI" id="CHEBI:57925"/>
        <dbReference type="ChEBI" id="CHEBI:59789"/>
        <dbReference type="ChEBI" id="CHEBI:183640"/>
        <dbReference type="EC" id="2.1.1.137"/>
    </reaction>
</comment>